<dbReference type="Proteomes" id="UP000823561">
    <property type="component" value="Chromosome 10"/>
</dbReference>
<sequence>MKPSSENMGPIKTAMEKTFSHRRNWISTQSLTVADIVQQYPRFIDVPSLLDAEFVKMFEGKAELLIRRWESSFIPKLRKIAALEKGVVFSLLDQAGDQNDDEVCYSTLQILTHLLPPTASGRGSASTRCSVKSAISFLINFVSHGMSISSLCTYDEGSSRTQPELVCIGHLTSPAQQFVIVSRNDSHNSTA</sequence>
<protein>
    <submittedName>
        <fullName evidence="1">Uncharacterized protein</fullName>
    </submittedName>
</protein>
<keyword evidence="2" id="KW-1185">Reference proteome</keyword>
<proteinExistence type="predicted"/>
<evidence type="ECO:0000313" key="1">
    <source>
        <dbReference type="EMBL" id="KAG5274218.1"/>
    </source>
</evidence>
<dbReference type="AlphaFoldDB" id="A0AAV6GG83"/>
<organism evidence="1 2">
    <name type="scientific">Alosa alosa</name>
    <name type="common">allis shad</name>
    <dbReference type="NCBI Taxonomy" id="278164"/>
    <lineage>
        <taxon>Eukaryota</taxon>
        <taxon>Metazoa</taxon>
        <taxon>Chordata</taxon>
        <taxon>Craniata</taxon>
        <taxon>Vertebrata</taxon>
        <taxon>Euteleostomi</taxon>
        <taxon>Actinopterygii</taxon>
        <taxon>Neopterygii</taxon>
        <taxon>Teleostei</taxon>
        <taxon>Clupei</taxon>
        <taxon>Clupeiformes</taxon>
        <taxon>Clupeoidei</taxon>
        <taxon>Clupeidae</taxon>
        <taxon>Alosa</taxon>
    </lineage>
</organism>
<evidence type="ECO:0000313" key="2">
    <source>
        <dbReference type="Proteomes" id="UP000823561"/>
    </source>
</evidence>
<comment type="caution">
    <text evidence="1">The sequence shown here is derived from an EMBL/GenBank/DDBJ whole genome shotgun (WGS) entry which is preliminary data.</text>
</comment>
<gene>
    <name evidence="1" type="ORF">AALO_G00133620</name>
</gene>
<accession>A0AAV6GG83</accession>
<name>A0AAV6GG83_9TELE</name>
<dbReference type="EMBL" id="JADWDJ010000010">
    <property type="protein sequence ID" value="KAG5274218.1"/>
    <property type="molecule type" value="Genomic_DNA"/>
</dbReference>
<reference evidence="1" key="1">
    <citation type="submission" date="2020-10" db="EMBL/GenBank/DDBJ databases">
        <title>Chromosome-scale genome assembly of the Allis shad, Alosa alosa.</title>
        <authorList>
            <person name="Margot Z."/>
            <person name="Christophe K."/>
            <person name="Cabau C."/>
            <person name="Louis A."/>
            <person name="Berthelot C."/>
            <person name="Parey E."/>
            <person name="Roest Crollius H."/>
            <person name="Montfort J."/>
            <person name="Robinson-Rechavi M."/>
            <person name="Bucao C."/>
            <person name="Bouchez O."/>
            <person name="Gislard M."/>
            <person name="Lluch J."/>
            <person name="Milhes M."/>
            <person name="Lampietro C."/>
            <person name="Lopez Roques C."/>
            <person name="Donnadieu C."/>
            <person name="Braasch I."/>
            <person name="Desvignes T."/>
            <person name="Postlethwait J."/>
            <person name="Bobe J."/>
            <person name="Guiguen Y."/>
        </authorList>
    </citation>
    <scope>NUCLEOTIDE SEQUENCE</scope>
    <source>
        <strain evidence="1">M-15738</strain>
        <tissue evidence="1">Blood</tissue>
    </source>
</reference>